<dbReference type="Gene3D" id="2.60.220.20">
    <property type="entry name" value="putative beta-Galactosidase from caulobacter crescentus"/>
    <property type="match status" value="1"/>
</dbReference>
<dbReference type="InterPro" id="IPR031330">
    <property type="entry name" value="Gly_Hdrlase_35_cat"/>
</dbReference>
<evidence type="ECO:0000259" key="3">
    <source>
        <dbReference type="Pfam" id="PF18120"/>
    </source>
</evidence>
<dbReference type="PANTHER" id="PTHR23421">
    <property type="entry name" value="BETA-GALACTOSIDASE RELATED"/>
    <property type="match status" value="1"/>
</dbReference>
<dbReference type="Proteomes" id="UP001314681">
    <property type="component" value="Unassembled WGS sequence"/>
</dbReference>
<gene>
    <name evidence="4" type="ORF">KTH90_16215</name>
</gene>
<evidence type="ECO:0000259" key="2">
    <source>
        <dbReference type="Pfam" id="PF01301"/>
    </source>
</evidence>
<keyword evidence="5" id="KW-1185">Reference proteome</keyword>
<dbReference type="InterPro" id="IPR017853">
    <property type="entry name" value="GH"/>
</dbReference>
<organism evidence="4 5">
    <name type="scientific">Diplocloster modestus</name>
    <dbReference type="NCBI Taxonomy" id="2850322"/>
    <lineage>
        <taxon>Bacteria</taxon>
        <taxon>Bacillati</taxon>
        <taxon>Bacillota</taxon>
        <taxon>Clostridia</taxon>
        <taxon>Lachnospirales</taxon>
        <taxon>Lachnospiraceae</taxon>
        <taxon>Diplocloster</taxon>
    </lineage>
</organism>
<evidence type="ECO:0000256" key="1">
    <source>
        <dbReference type="ARBA" id="ARBA00009809"/>
    </source>
</evidence>
<protein>
    <submittedName>
        <fullName evidence="4">DUF5597 domain-containing protein</fullName>
    </submittedName>
</protein>
<reference evidence="4 5" key="1">
    <citation type="submission" date="2021-06" db="EMBL/GenBank/DDBJ databases">
        <title>Description of novel taxa of the family Lachnospiraceae.</title>
        <authorList>
            <person name="Chaplin A.V."/>
            <person name="Sokolova S.R."/>
            <person name="Pikina A.P."/>
            <person name="Korzhanova M."/>
            <person name="Belova V."/>
            <person name="Korostin D."/>
            <person name="Efimov B.A."/>
        </authorList>
    </citation>
    <scope>NUCLEOTIDE SEQUENCE [LARGE SCALE GENOMIC DNA]</scope>
    <source>
        <strain evidence="4 5">ASD4241</strain>
    </source>
</reference>
<dbReference type="EMBL" id="JAHQCX010000012">
    <property type="protein sequence ID" value="MBU9727558.1"/>
    <property type="molecule type" value="Genomic_DNA"/>
</dbReference>
<accession>A0ABS6KAL5</accession>
<feature type="domain" description="DUF5597" evidence="3">
    <location>
        <begin position="381"/>
        <end position="533"/>
    </location>
</feature>
<dbReference type="InterPro" id="IPR040719">
    <property type="entry name" value="DUF5597"/>
</dbReference>
<proteinExistence type="inferred from homology"/>
<feature type="domain" description="Glycoside hydrolase 35 catalytic" evidence="2">
    <location>
        <begin position="9"/>
        <end position="190"/>
    </location>
</feature>
<evidence type="ECO:0000313" key="4">
    <source>
        <dbReference type="EMBL" id="MBU9727558.1"/>
    </source>
</evidence>
<dbReference type="Gene3D" id="3.20.20.80">
    <property type="entry name" value="Glycosidases"/>
    <property type="match status" value="1"/>
</dbReference>
<dbReference type="RefSeq" id="WP_158355650.1">
    <property type="nucleotide sequence ID" value="NZ_JAHQCX010000012.1"/>
</dbReference>
<comment type="similarity">
    <text evidence="1">Belongs to the glycosyl hydrolase 35 family.</text>
</comment>
<evidence type="ECO:0000313" key="5">
    <source>
        <dbReference type="Proteomes" id="UP001314681"/>
    </source>
</evidence>
<comment type="caution">
    <text evidence="4">The sequence shown here is derived from an EMBL/GenBank/DDBJ whole genome shotgun (WGS) entry which is preliminary data.</text>
</comment>
<sequence>MNNLFYDRDGTPFFSIGGQVHNSSTYSEETMQRAWKAAEALGLNTVAAPVFWNLLEPEEGVYDYSQTDMLLRQAKANGMRLILLWFGSWKNGASQYIPVWMRTQKERFRWVQTIQHFETRVLSPHCEENRQADARAFSKLLGYLKSHDTEGIVAGVQIENEPGQIGTPRDYSDIGERAYLSQVPEEVTGWLQGKNPRKKTGITGTATVHEIWLEHGSRTKGNWEEVFGFHAAEICTAYTFAVYINSISAAGKQEYAIPTYVNVWLGEMYNRVAGIDYPSGGATSRVLDLWKRFTPDIDALCPDIYYNDYLMYGNICEKYAGPDNPLYIPESGATAMNAVNTFRGIVEFGLCGIHCFGIDSLIGPEGNLKPGVLEYANMVRIVKAAVPLIQKYQGTGRLYAVTQYEGSAFDYIDFGDFIGRVVCTNPLGDAYAADTRAYMDAGHTEEEHYNVRGKGLIVYEGNGSFYLAGEGFRLNLIRKDTIEGMTTGVRTSNFQNLRHQEYLEVAEGHFEADMRFVTDRLRTGDECDHGLWVHSDIGIVHALLELHKNEHDPIEGNVLRDVQELPGEGVI</sequence>
<dbReference type="Pfam" id="PF01301">
    <property type="entry name" value="Glyco_hydro_35"/>
    <property type="match status" value="1"/>
</dbReference>
<name>A0ABS6KAL5_9FIRM</name>
<dbReference type="Pfam" id="PF18120">
    <property type="entry name" value="DUF5597"/>
    <property type="match status" value="1"/>
</dbReference>
<dbReference type="SUPFAM" id="SSF51445">
    <property type="entry name" value="(Trans)glycosidases"/>
    <property type="match status" value="1"/>
</dbReference>
<dbReference type="InterPro" id="IPR001944">
    <property type="entry name" value="Glycoside_Hdrlase_35"/>
</dbReference>